<dbReference type="Proteomes" id="UP000033140">
    <property type="component" value="Unassembled WGS sequence"/>
</dbReference>
<feature type="compositionally biased region" description="Polar residues" evidence="1">
    <location>
        <begin position="34"/>
        <end position="43"/>
    </location>
</feature>
<dbReference type="AlphaFoldDB" id="A0A0E9N7P6"/>
<gene>
    <name evidence="2" type="ORF">G7K_0087-t1</name>
</gene>
<reference evidence="2 3" key="1">
    <citation type="journal article" date="2011" name="J. Gen. Appl. Microbiol.">
        <title>Draft genome sequencing of the enigmatic yeast Saitoella complicata.</title>
        <authorList>
            <person name="Nishida H."/>
            <person name="Hamamoto M."/>
            <person name="Sugiyama J."/>
        </authorList>
    </citation>
    <scope>NUCLEOTIDE SEQUENCE [LARGE SCALE GENOMIC DNA]</scope>
    <source>
        <strain evidence="2 3">NRRL Y-17804</strain>
    </source>
</reference>
<accession>A0A0E9N7P6</accession>
<keyword evidence="3" id="KW-1185">Reference proteome</keyword>
<feature type="region of interest" description="Disordered" evidence="1">
    <location>
        <begin position="22"/>
        <end position="56"/>
    </location>
</feature>
<evidence type="ECO:0000313" key="3">
    <source>
        <dbReference type="Proteomes" id="UP000033140"/>
    </source>
</evidence>
<evidence type="ECO:0000313" key="2">
    <source>
        <dbReference type="EMBL" id="GAO45838.1"/>
    </source>
</evidence>
<comment type="caution">
    <text evidence="2">The sequence shown here is derived from an EMBL/GenBank/DDBJ whole genome shotgun (WGS) entry which is preliminary data.</text>
</comment>
<sequence length="96" mass="11251">MHQCSDQEQYVDVVLDWQEEGRRLQGPEVEGDSNRATEGTRSSYGRRCRSETKSIRSERPVLKDMGGSNCVTRKRTFAARSWIPERSWWSRRTETI</sequence>
<name>A0A0E9N7P6_SAICN</name>
<reference evidence="2 3" key="3">
    <citation type="journal article" date="2015" name="Genome Announc.">
        <title>Draft Genome Sequence of the Archiascomycetous Yeast Saitoella complicata.</title>
        <authorList>
            <person name="Yamauchi K."/>
            <person name="Kondo S."/>
            <person name="Hamamoto M."/>
            <person name="Takahashi Y."/>
            <person name="Ogura Y."/>
            <person name="Hayashi T."/>
            <person name="Nishida H."/>
        </authorList>
    </citation>
    <scope>NUCLEOTIDE SEQUENCE [LARGE SCALE GENOMIC DNA]</scope>
    <source>
        <strain evidence="2 3">NRRL Y-17804</strain>
    </source>
</reference>
<reference evidence="2 3" key="2">
    <citation type="journal article" date="2014" name="J. Gen. Appl. Microbiol.">
        <title>The early diverging ascomycetous budding yeast Saitoella complicata has three histone deacetylases belonging to the Clr6, Hos2, and Rpd3 lineages.</title>
        <authorList>
            <person name="Nishida H."/>
            <person name="Matsumoto T."/>
            <person name="Kondo S."/>
            <person name="Hamamoto M."/>
            <person name="Yoshikawa H."/>
        </authorList>
    </citation>
    <scope>NUCLEOTIDE SEQUENCE [LARGE SCALE GENOMIC DNA]</scope>
    <source>
        <strain evidence="2 3">NRRL Y-17804</strain>
    </source>
</reference>
<proteinExistence type="predicted"/>
<organism evidence="2 3">
    <name type="scientific">Saitoella complicata (strain BCRC 22490 / CBS 7301 / JCM 7358 / NBRC 10748 / NRRL Y-17804)</name>
    <dbReference type="NCBI Taxonomy" id="698492"/>
    <lineage>
        <taxon>Eukaryota</taxon>
        <taxon>Fungi</taxon>
        <taxon>Dikarya</taxon>
        <taxon>Ascomycota</taxon>
        <taxon>Taphrinomycotina</taxon>
        <taxon>Taphrinomycotina incertae sedis</taxon>
        <taxon>Saitoella</taxon>
    </lineage>
</organism>
<protein>
    <submittedName>
        <fullName evidence="2">Uncharacterized protein</fullName>
    </submittedName>
</protein>
<dbReference type="EMBL" id="BACD03000001">
    <property type="protein sequence ID" value="GAO45838.1"/>
    <property type="molecule type" value="Genomic_DNA"/>
</dbReference>
<evidence type="ECO:0000256" key="1">
    <source>
        <dbReference type="SAM" id="MobiDB-lite"/>
    </source>
</evidence>